<proteinExistence type="predicted"/>
<dbReference type="RefSeq" id="WP_379980328.1">
    <property type="nucleotide sequence ID" value="NZ_JBHSFV010000010.1"/>
</dbReference>
<sequence>MRRIVIFSFFISLLCTSCLIQNPKIEDSEIKEITVTRVYEGGVKDIVFAEANGKFYYINRGLERGYTLEGFREKVLNKNVTLHLANTAIGSRSNHISQIAIGDTVLFTEFN</sequence>
<evidence type="ECO:0000313" key="3">
    <source>
        <dbReference type="Proteomes" id="UP001596043"/>
    </source>
</evidence>
<organism evidence="2 3">
    <name type="scientific">Dokdonia ponticola</name>
    <dbReference type="NCBI Taxonomy" id="2041041"/>
    <lineage>
        <taxon>Bacteria</taxon>
        <taxon>Pseudomonadati</taxon>
        <taxon>Bacteroidota</taxon>
        <taxon>Flavobacteriia</taxon>
        <taxon>Flavobacteriales</taxon>
        <taxon>Flavobacteriaceae</taxon>
        <taxon>Dokdonia</taxon>
    </lineage>
</organism>
<dbReference type="Proteomes" id="UP001596043">
    <property type="component" value="Unassembled WGS sequence"/>
</dbReference>
<dbReference type="EMBL" id="JBHSFV010000010">
    <property type="protein sequence ID" value="MFC4635268.1"/>
    <property type="molecule type" value="Genomic_DNA"/>
</dbReference>
<feature type="chain" id="PRO_5045220250" evidence="1">
    <location>
        <begin position="21"/>
        <end position="111"/>
    </location>
</feature>
<gene>
    <name evidence="2" type="ORF">ACFO3O_15265</name>
</gene>
<feature type="signal peptide" evidence="1">
    <location>
        <begin position="1"/>
        <end position="20"/>
    </location>
</feature>
<comment type="caution">
    <text evidence="2">The sequence shown here is derived from an EMBL/GenBank/DDBJ whole genome shotgun (WGS) entry which is preliminary data.</text>
</comment>
<evidence type="ECO:0000256" key="1">
    <source>
        <dbReference type="SAM" id="SignalP"/>
    </source>
</evidence>
<evidence type="ECO:0000313" key="2">
    <source>
        <dbReference type="EMBL" id="MFC4635268.1"/>
    </source>
</evidence>
<protein>
    <submittedName>
        <fullName evidence="2">Uncharacterized protein</fullName>
    </submittedName>
</protein>
<name>A0ABV9I0F2_9FLAO</name>
<keyword evidence="3" id="KW-1185">Reference proteome</keyword>
<keyword evidence="1" id="KW-0732">Signal</keyword>
<accession>A0ABV9I0F2</accession>
<reference evidence="3" key="1">
    <citation type="journal article" date="2019" name="Int. J. Syst. Evol. Microbiol.">
        <title>The Global Catalogue of Microorganisms (GCM) 10K type strain sequencing project: providing services to taxonomists for standard genome sequencing and annotation.</title>
        <authorList>
            <consortium name="The Broad Institute Genomics Platform"/>
            <consortium name="The Broad Institute Genome Sequencing Center for Infectious Disease"/>
            <person name="Wu L."/>
            <person name="Ma J."/>
        </authorList>
    </citation>
    <scope>NUCLEOTIDE SEQUENCE [LARGE SCALE GENOMIC DNA]</scope>
    <source>
        <strain evidence="3">YJ-61-S</strain>
    </source>
</reference>